<gene>
    <name evidence="1" type="ORF">ICC18_00840</name>
</gene>
<proteinExistence type="predicted"/>
<dbReference type="GO" id="GO:0005975">
    <property type="term" value="P:carbohydrate metabolic process"/>
    <property type="evidence" value="ECO:0007669"/>
    <property type="project" value="InterPro"/>
</dbReference>
<reference evidence="1" key="1">
    <citation type="submission" date="2020-09" db="EMBL/GenBank/DDBJ databases">
        <title>Draft Genome Sequence of Paenibacillus sp. WST5.</title>
        <authorList>
            <person name="Bao Z."/>
        </authorList>
    </citation>
    <scope>NUCLEOTIDE SEQUENCE</scope>
    <source>
        <strain evidence="1">WST5</strain>
    </source>
</reference>
<evidence type="ECO:0000313" key="2">
    <source>
        <dbReference type="Proteomes" id="UP000650466"/>
    </source>
</evidence>
<sequence length="328" mass="36622">MSKYSAAAVVKEGFSVIMLSDTGSGAIAELIPEIGNNLYRFECGGHEIILPPASLHSLRHETFADFKYGTPILFPPNRVKNGSFSFRGRAYKLPLNEPPDHHLHGEICSKAWEVVGCGASPEEGAWVTSRFRYADHPEIMAYFPHLMTFTMTYRLVDGRLILEGIIENEGVDEAPFAFGLHPYFPIPFGSGEEIVLRMPAAAEWPVTNQAFVTGRPEATAFSRRLREGVNIGDYPPLGCSFLSLDQGGDRTCRIEMKDRGYTIAYRLDHTFPFVVLFRPDWASALSLEPYTYVTDAFNLPYEHELTGALGIQAGEQVRFTTGLWVETK</sequence>
<dbReference type="Proteomes" id="UP000650466">
    <property type="component" value="Unassembled WGS sequence"/>
</dbReference>
<dbReference type="CDD" id="cd01081">
    <property type="entry name" value="Aldose_epim"/>
    <property type="match status" value="1"/>
</dbReference>
<dbReference type="Pfam" id="PF01263">
    <property type="entry name" value="Aldose_epim"/>
    <property type="match status" value="1"/>
</dbReference>
<dbReference type="Gene3D" id="2.70.98.10">
    <property type="match status" value="1"/>
</dbReference>
<keyword evidence="2" id="KW-1185">Reference proteome</keyword>
<dbReference type="AlphaFoldDB" id="A0A926KJY6"/>
<dbReference type="InterPro" id="IPR011013">
    <property type="entry name" value="Gal_mutarotase_sf_dom"/>
</dbReference>
<dbReference type="InterPro" id="IPR014718">
    <property type="entry name" value="GH-type_carb-bd"/>
</dbReference>
<dbReference type="GO" id="GO:0016853">
    <property type="term" value="F:isomerase activity"/>
    <property type="evidence" value="ECO:0007669"/>
    <property type="project" value="InterPro"/>
</dbReference>
<name>A0A926KJY6_9BACL</name>
<evidence type="ECO:0000313" key="1">
    <source>
        <dbReference type="EMBL" id="MBD0378667.1"/>
    </source>
</evidence>
<dbReference type="EMBL" id="JACVVD010000001">
    <property type="protein sequence ID" value="MBD0378667.1"/>
    <property type="molecule type" value="Genomic_DNA"/>
</dbReference>
<comment type="caution">
    <text evidence="1">The sequence shown here is derived from an EMBL/GenBank/DDBJ whole genome shotgun (WGS) entry which is preliminary data.</text>
</comment>
<dbReference type="SUPFAM" id="SSF74650">
    <property type="entry name" value="Galactose mutarotase-like"/>
    <property type="match status" value="1"/>
</dbReference>
<dbReference type="InterPro" id="IPR008183">
    <property type="entry name" value="Aldose_1/G6P_1-epimerase"/>
</dbReference>
<dbReference type="GO" id="GO:0030246">
    <property type="term" value="F:carbohydrate binding"/>
    <property type="evidence" value="ECO:0007669"/>
    <property type="project" value="InterPro"/>
</dbReference>
<accession>A0A926KJY6</accession>
<organism evidence="1 2">
    <name type="scientific">Paenibacillus sedimenti</name>
    <dbReference type="NCBI Taxonomy" id="2770274"/>
    <lineage>
        <taxon>Bacteria</taxon>
        <taxon>Bacillati</taxon>
        <taxon>Bacillota</taxon>
        <taxon>Bacilli</taxon>
        <taxon>Bacillales</taxon>
        <taxon>Paenibacillaceae</taxon>
        <taxon>Paenibacillus</taxon>
    </lineage>
</organism>
<protein>
    <submittedName>
        <fullName evidence="1">Aldose 1-epimerase</fullName>
    </submittedName>
</protein>
<dbReference type="RefSeq" id="WP_188172489.1">
    <property type="nucleotide sequence ID" value="NZ_JACVVD010000001.1"/>
</dbReference>